<feature type="domain" description="RagB/SusD" evidence="6">
    <location>
        <begin position="319"/>
        <end position="586"/>
    </location>
</feature>
<evidence type="ECO:0000256" key="3">
    <source>
        <dbReference type="ARBA" id="ARBA00022729"/>
    </source>
</evidence>
<protein>
    <submittedName>
        <fullName evidence="8">RagB/SusD family nutrient uptake outer membrane protein</fullName>
    </submittedName>
</protein>
<evidence type="ECO:0000256" key="4">
    <source>
        <dbReference type="ARBA" id="ARBA00023136"/>
    </source>
</evidence>
<sequence>MKNQLYILPLLIVFLLSSCNDDFLNRTPGADLNNETFWTSESSLEIYNNGIYNEAGNNGSYYFLLGYYNSPFASGYNGMGWEDCMSDNGAPKDSRLDKYQVIASGQRVIPDNPTQRGWRWSLLRRINFFLDNYDRTPIAEEVKNKYAAEARLFRAWFYFDKVKHFGDVPWIDKPLNTESDVLYAPRDPRSEVMANVLEDINFAIEHLPENWSSSETRFDKWVALALKSRIALYEGSFQKYRNQGGDAAKWFQEAVSASEVLMNEGPFTLYTTGDPQNDYNHLFRQLELEDISEVIAFRRYITGVNGHRFNGYQRAKANGLTKDLVEDYLAIDGKPIQLSSMYQGDATIEAVFENRDPRLRQTSLHPDDTEKYLLKNDYEAGPYPRFPGMTGGWKTTTGYTMIKYFDVDDFKKGYAKEENDAILFRLGEVLLNFAEAKAELGTLTQADLDKSINLLRDRVGMPHLTLDVELDPKYANEGLPAILVEIRRERRVELAYEGFRYDDLMRWAQGDELTKRVLGMRIDGDIQTQFPGANIVTTEVDGHQYIDVYAGSQFENRVFDPGKDYFFPIAKNVIAQNPAIEQNPGWGE</sequence>
<dbReference type="Gene3D" id="1.25.40.390">
    <property type="match status" value="1"/>
</dbReference>
<evidence type="ECO:0000259" key="6">
    <source>
        <dbReference type="Pfam" id="PF07980"/>
    </source>
</evidence>
<dbReference type="PROSITE" id="PS51257">
    <property type="entry name" value="PROKAR_LIPOPROTEIN"/>
    <property type="match status" value="1"/>
</dbReference>
<keyword evidence="3" id="KW-0732">Signal</keyword>
<comment type="caution">
    <text evidence="8">The sequence shown here is derived from an EMBL/GenBank/DDBJ whole genome shotgun (WGS) entry which is preliminary data.</text>
</comment>
<dbReference type="Proteomes" id="UP000753961">
    <property type="component" value="Unassembled WGS sequence"/>
</dbReference>
<dbReference type="AlphaFoldDB" id="A0A953HKM9"/>
<gene>
    <name evidence="8" type="ORF">KUV50_05825</name>
</gene>
<evidence type="ECO:0000259" key="7">
    <source>
        <dbReference type="Pfam" id="PF14322"/>
    </source>
</evidence>
<evidence type="ECO:0000256" key="2">
    <source>
        <dbReference type="ARBA" id="ARBA00006275"/>
    </source>
</evidence>
<dbReference type="Pfam" id="PF14322">
    <property type="entry name" value="SusD-like_3"/>
    <property type="match status" value="1"/>
</dbReference>
<dbReference type="GO" id="GO:0009279">
    <property type="term" value="C:cell outer membrane"/>
    <property type="evidence" value="ECO:0007669"/>
    <property type="project" value="UniProtKB-SubCell"/>
</dbReference>
<feature type="domain" description="SusD-like N-terminal" evidence="7">
    <location>
        <begin position="124"/>
        <end position="232"/>
    </location>
</feature>
<proteinExistence type="inferred from homology"/>
<accession>A0A953HKM9</accession>
<evidence type="ECO:0000256" key="5">
    <source>
        <dbReference type="ARBA" id="ARBA00023237"/>
    </source>
</evidence>
<dbReference type="EMBL" id="JAHVHU010000005">
    <property type="protein sequence ID" value="MBY5957639.1"/>
    <property type="molecule type" value="Genomic_DNA"/>
</dbReference>
<dbReference type="InterPro" id="IPR012944">
    <property type="entry name" value="SusD_RagB_dom"/>
</dbReference>
<comment type="similarity">
    <text evidence="2">Belongs to the SusD family.</text>
</comment>
<evidence type="ECO:0000313" key="8">
    <source>
        <dbReference type="EMBL" id="MBY5957639.1"/>
    </source>
</evidence>
<organism evidence="8 9">
    <name type="scientific">Membranihabitans marinus</name>
    <dbReference type="NCBI Taxonomy" id="1227546"/>
    <lineage>
        <taxon>Bacteria</taxon>
        <taxon>Pseudomonadati</taxon>
        <taxon>Bacteroidota</taxon>
        <taxon>Saprospiria</taxon>
        <taxon>Saprospirales</taxon>
        <taxon>Saprospiraceae</taxon>
        <taxon>Membranihabitans</taxon>
    </lineage>
</organism>
<dbReference type="RefSeq" id="WP_222579157.1">
    <property type="nucleotide sequence ID" value="NZ_JAHVHU010000005.1"/>
</dbReference>
<dbReference type="InterPro" id="IPR011990">
    <property type="entry name" value="TPR-like_helical_dom_sf"/>
</dbReference>
<name>A0A953HKM9_9BACT</name>
<keyword evidence="4" id="KW-0472">Membrane</keyword>
<keyword evidence="9" id="KW-1185">Reference proteome</keyword>
<dbReference type="InterPro" id="IPR033985">
    <property type="entry name" value="SusD-like_N"/>
</dbReference>
<comment type="subcellular location">
    <subcellularLocation>
        <location evidence="1">Cell outer membrane</location>
    </subcellularLocation>
</comment>
<evidence type="ECO:0000256" key="1">
    <source>
        <dbReference type="ARBA" id="ARBA00004442"/>
    </source>
</evidence>
<evidence type="ECO:0000313" key="9">
    <source>
        <dbReference type="Proteomes" id="UP000753961"/>
    </source>
</evidence>
<keyword evidence="5" id="KW-0998">Cell outer membrane</keyword>
<dbReference type="Pfam" id="PF07980">
    <property type="entry name" value="SusD_RagB"/>
    <property type="match status" value="1"/>
</dbReference>
<reference evidence="8" key="1">
    <citation type="submission" date="2021-06" db="EMBL/GenBank/DDBJ databases">
        <title>44 bacteria genomes isolated from Dapeng, Shenzhen.</title>
        <authorList>
            <person name="Zheng W."/>
            <person name="Yu S."/>
            <person name="Huang Y."/>
        </authorList>
    </citation>
    <scope>NUCLEOTIDE SEQUENCE</scope>
    <source>
        <strain evidence="8">DP5N28-2</strain>
    </source>
</reference>
<dbReference type="SUPFAM" id="SSF48452">
    <property type="entry name" value="TPR-like"/>
    <property type="match status" value="1"/>
</dbReference>